<name>A0A2W2BNK4_9BACT</name>
<dbReference type="PROSITE" id="PS51257">
    <property type="entry name" value="PROKAR_LIPOPROTEIN"/>
    <property type="match status" value="1"/>
</dbReference>
<dbReference type="RefSeq" id="WP_110996834.1">
    <property type="nucleotide sequence ID" value="NZ_QKTW01000001.1"/>
</dbReference>
<gene>
    <name evidence="2" type="ORF">DN068_00075</name>
</gene>
<sequence length="173" mass="18988">MKPTILLTAMILGFMLLACNKHETEAAKPQQPTAPSNNPRALERNYPDNYPFSSFISIDSGNKMLESYLASLSDNDDSSIHSFIFNADSLRSYLNDPRITNVKLMFGHTLEYINEGNYGKPTAYTSGNLTIIVAGYDMNGSYVYKNGNKVLEHAMPCPHDCATGAAAGSTLTY</sequence>
<accession>A0A2W2BNK4</accession>
<reference evidence="2 3" key="1">
    <citation type="submission" date="2018-06" db="EMBL/GenBank/DDBJ databases">
        <title>Mucibacter soli gen. nov., sp. nov., a new member of the family Chitinophagaceae producing mucin.</title>
        <authorList>
            <person name="Kim M.-K."/>
            <person name="Park S."/>
            <person name="Kim T.-S."/>
            <person name="Joung Y."/>
            <person name="Han J.-H."/>
            <person name="Kim S.B."/>
        </authorList>
    </citation>
    <scope>NUCLEOTIDE SEQUENCE [LARGE SCALE GENOMIC DNA]</scope>
    <source>
        <strain evidence="2 3">R1-15</strain>
    </source>
</reference>
<keyword evidence="3" id="KW-1185">Reference proteome</keyword>
<feature type="chain" id="PRO_5015839132" description="FAS1 domain-containing protein" evidence="1">
    <location>
        <begin position="19"/>
        <end position="173"/>
    </location>
</feature>
<evidence type="ECO:0000313" key="2">
    <source>
        <dbReference type="EMBL" id="PZF74986.1"/>
    </source>
</evidence>
<comment type="caution">
    <text evidence="2">The sequence shown here is derived from an EMBL/GenBank/DDBJ whole genome shotgun (WGS) entry which is preliminary data.</text>
</comment>
<organism evidence="2 3">
    <name type="scientific">Taibaiella soli</name>
    <dbReference type="NCBI Taxonomy" id="1649169"/>
    <lineage>
        <taxon>Bacteria</taxon>
        <taxon>Pseudomonadati</taxon>
        <taxon>Bacteroidota</taxon>
        <taxon>Chitinophagia</taxon>
        <taxon>Chitinophagales</taxon>
        <taxon>Chitinophagaceae</taxon>
        <taxon>Taibaiella</taxon>
    </lineage>
</organism>
<keyword evidence="1" id="KW-0732">Signal</keyword>
<proteinExistence type="predicted"/>
<dbReference type="EMBL" id="QKTW01000001">
    <property type="protein sequence ID" value="PZF74986.1"/>
    <property type="molecule type" value="Genomic_DNA"/>
</dbReference>
<dbReference type="Proteomes" id="UP000248745">
    <property type="component" value="Unassembled WGS sequence"/>
</dbReference>
<protein>
    <recommendedName>
        <fullName evidence="4">FAS1 domain-containing protein</fullName>
    </recommendedName>
</protein>
<evidence type="ECO:0000256" key="1">
    <source>
        <dbReference type="SAM" id="SignalP"/>
    </source>
</evidence>
<feature type="signal peptide" evidence="1">
    <location>
        <begin position="1"/>
        <end position="18"/>
    </location>
</feature>
<dbReference type="OrthoDB" id="676815at2"/>
<dbReference type="AlphaFoldDB" id="A0A2W2BNK4"/>
<evidence type="ECO:0000313" key="3">
    <source>
        <dbReference type="Proteomes" id="UP000248745"/>
    </source>
</evidence>
<evidence type="ECO:0008006" key="4">
    <source>
        <dbReference type="Google" id="ProtNLM"/>
    </source>
</evidence>